<sequence>MATKFTQIIVTPRNWRTGTKSDLLSKNWIISYYFYSDIAPKGKQIRIKGMNRAKTLEEKRSLTRQLIENEKNLLLSGYDPISKSFPELNNGELSPDTFFIDALELAYEKIEASPHHIKQVKHCIARLKPFFK</sequence>
<proteinExistence type="predicted"/>
<dbReference type="RefSeq" id="WP_166518319.1">
    <property type="nucleotide sequence ID" value="NZ_JAAABJ010000083.1"/>
</dbReference>
<dbReference type="Proteomes" id="UP000553459">
    <property type="component" value="Unassembled WGS sequence"/>
</dbReference>
<gene>
    <name evidence="1" type="ORF">GNY06_00410</name>
</gene>
<evidence type="ECO:0000313" key="2">
    <source>
        <dbReference type="Proteomes" id="UP000553459"/>
    </source>
</evidence>
<comment type="caution">
    <text evidence="1">The sequence shown here is derived from an EMBL/GenBank/DDBJ whole genome shotgun (WGS) entry which is preliminary data.</text>
</comment>
<feature type="non-terminal residue" evidence="1">
    <location>
        <position position="132"/>
    </location>
</feature>
<organism evidence="1 2">
    <name type="scientific">Elizabethkingia argenteiflava</name>
    <dbReference type="NCBI Taxonomy" id="2681556"/>
    <lineage>
        <taxon>Bacteria</taxon>
        <taxon>Pseudomonadati</taxon>
        <taxon>Bacteroidota</taxon>
        <taxon>Flavobacteriia</taxon>
        <taxon>Flavobacteriales</taxon>
        <taxon>Weeksellaceae</taxon>
        <taxon>Elizabethkingia</taxon>
    </lineage>
</organism>
<dbReference type="AlphaFoldDB" id="A0A845PNI6"/>
<evidence type="ECO:0000313" key="1">
    <source>
        <dbReference type="EMBL" id="NAW49919.1"/>
    </source>
</evidence>
<accession>A0A845PNI6</accession>
<name>A0A845PNI6_9FLAO</name>
<protein>
    <submittedName>
        <fullName evidence="1">Uncharacterized protein</fullName>
    </submittedName>
</protein>
<reference evidence="1 2" key="1">
    <citation type="submission" date="2019-11" db="EMBL/GenBank/DDBJ databases">
        <title>Characterization of Elizabethkingia argenteiflava sp. nov., isolated from inner surface of Soybean Pods.</title>
        <authorList>
            <person name="Mo S."/>
        </authorList>
    </citation>
    <scope>NUCLEOTIDE SEQUENCE [LARGE SCALE GENOMIC DNA]</scope>
    <source>
        <strain evidence="1 2">YB22</strain>
    </source>
</reference>
<dbReference type="EMBL" id="JAAABJ010000083">
    <property type="protein sequence ID" value="NAW49919.1"/>
    <property type="molecule type" value="Genomic_DNA"/>
</dbReference>
<keyword evidence="2" id="KW-1185">Reference proteome</keyword>